<proteinExistence type="predicted"/>
<name>A0A6C0AND8_9ZZZZ</name>
<dbReference type="CDD" id="cd09917">
    <property type="entry name" value="F-box_SF"/>
    <property type="match status" value="1"/>
</dbReference>
<feature type="domain" description="F-box" evidence="1">
    <location>
        <begin position="1"/>
        <end position="52"/>
    </location>
</feature>
<reference evidence="2" key="1">
    <citation type="journal article" date="2020" name="Nature">
        <title>Giant virus diversity and host interactions through global metagenomics.</title>
        <authorList>
            <person name="Schulz F."/>
            <person name="Roux S."/>
            <person name="Paez-Espino D."/>
            <person name="Jungbluth S."/>
            <person name="Walsh D.A."/>
            <person name="Denef V.J."/>
            <person name="McMahon K.D."/>
            <person name="Konstantinidis K.T."/>
            <person name="Eloe-Fadrosh E.A."/>
            <person name="Kyrpides N.C."/>
            <person name="Woyke T."/>
        </authorList>
    </citation>
    <scope>NUCLEOTIDE SEQUENCE</scope>
    <source>
        <strain evidence="2">GVMAG-S-1091796-13</strain>
    </source>
</reference>
<dbReference type="InterPro" id="IPR001810">
    <property type="entry name" value="F-box_dom"/>
</dbReference>
<dbReference type="PROSITE" id="PS50181">
    <property type="entry name" value="FBOX"/>
    <property type="match status" value="1"/>
</dbReference>
<evidence type="ECO:0000313" key="2">
    <source>
        <dbReference type="EMBL" id="QHS80871.1"/>
    </source>
</evidence>
<organism evidence="2">
    <name type="scientific">viral metagenome</name>
    <dbReference type="NCBI Taxonomy" id="1070528"/>
    <lineage>
        <taxon>unclassified sequences</taxon>
        <taxon>metagenomes</taxon>
        <taxon>organismal metagenomes</taxon>
    </lineage>
</organism>
<dbReference type="AlphaFoldDB" id="A0A6C0AND8"/>
<accession>A0A6C0AND8</accession>
<sequence>MNLLRYPVEILYNIGEYLDLFDILRLKSVNRYCYNVYKCKIDEKINEYFVNLEINNIDDIDDVNKLFYIHVIFYIKRCIANGDSGILNITFMKIYNNNTKFNYKLFANVNNKCVYFLKNLYNFGNNIDGLERFLLSSKINNRKIVKTDNVSNVSDIISLYRINYNEIIERTELDRNEIIERTELDRNEIIERTELDRNEIIDFNEDLIMVTFYFFL</sequence>
<evidence type="ECO:0000259" key="1">
    <source>
        <dbReference type="PROSITE" id="PS50181"/>
    </source>
</evidence>
<protein>
    <recommendedName>
        <fullName evidence="1">F-box domain-containing protein</fullName>
    </recommendedName>
</protein>
<dbReference type="EMBL" id="MN740724">
    <property type="protein sequence ID" value="QHS80871.1"/>
    <property type="molecule type" value="Genomic_DNA"/>
</dbReference>